<dbReference type="Pfam" id="PF07883">
    <property type="entry name" value="Cupin_2"/>
    <property type="match status" value="1"/>
</dbReference>
<dbReference type="SUPFAM" id="SSF51182">
    <property type="entry name" value="RmlC-like cupins"/>
    <property type="match status" value="1"/>
</dbReference>
<dbReference type="Proteomes" id="UP000325286">
    <property type="component" value="Chromosome"/>
</dbReference>
<dbReference type="InterPro" id="IPR011051">
    <property type="entry name" value="RmlC_Cupin_sf"/>
</dbReference>
<dbReference type="PANTHER" id="PTHR37694:SF1">
    <property type="entry name" value="SLR8022 PROTEIN"/>
    <property type="match status" value="1"/>
</dbReference>
<feature type="domain" description="Cupin type-2" evidence="1">
    <location>
        <begin position="41"/>
        <end position="102"/>
    </location>
</feature>
<dbReference type="InterPro" id="IPR013096">
    <property type="entry name" value="Cupin_2"/>
</dbReference>
<dbReference type="OrthoDB" id="8265259at2"/>
<dbReference type="CDD" id="cd02230">
    <property type="entry name" value="cupin_HP0902-like"/>
    <property type="match status" value="1"/>
</dbReference>
<name>A0A5B9QNT4_9BACT</name>
<evidence type="ECO:0000313" key="2">
    <source>
        <dbReference type="EMBL" id="QEG39562.1"/>
    </source>
</evidence>
<reference evidence="2 3" key="1">
    <citation type="submission" date="2019-08" db="EMBL/GenBank/DDBJ databases">
        <title>Deep-cultivation of Planctomycetes and their phenomic and genomic characterization uncovers novel biology.</title>
        <authorList>
            <person name="Wiegand S."/>
            <person name="Jogler M."/>
            <person name="Boedeker C."/>
            <person name="Pinto D."/>
            <person name="Vollmers J."/>
            <person name="Rivas-Marin E."/>
            <person name="Kohn T."/>
            <person name="Peeters S.H."/>
            <person name="Heuer A."/>
            <person name="Rast P."/>
            <person name="Oberbeckmann S."/>
            <person name="Bunk B."/>
            <person name="Jeske O."/>
            <person name="Meyerdierks A."/>
            <person name="Storesund J.E."/>
            <person name="Kallscheuer N."/>
            <person name="Luecker S."/>
            <person name="Lage O.M."/>
            <person name="Pohl T."/>
            <person name="Merkel B.J."/>
            <person name="Hornburger P."/>
            <person name="Mueller R.-W."/>
            <person name="Bruemmer F."/>
            <person name="Labrenz M."/>
            <person name="Spormann A.M."/>
            <person name="Op den Camp H."/>
            <person name="Overmann J."/>
            <person name="Amann R."/>
            <person name="Jetten M.S.M."/>
            <person name="Mascher T."/>
            <person name="Medema M.H."/>
            <person name="Devos D.P."/>
            <person name="Kaster A.-K."/>
            <person name="Ovreas L."/>
            <person name="Rohde M."/>
            <person name="Galperin M.Y."/>
            <person name="Jogler C."/>
        </authorList>
    </citation>
    <scope>NUCLEOTIDE SEQUENCE [LARGE SCALE GENOMIC DNA]</scope>
    <source>
        <strain evidence="2 3">UC8</strain>
    </source>
</reference>
<protein>
    <submittedName>
        <fullName evidence="2">Cupin domain protein</fullName>
    </submittedName>
</protein>
<dbReference type="KEGG" id="rul:UC8_15570"/>
<organism evidence="2 3">
    <name type="scientific">Roseimaritima ulvae</name>
    <dbReference type="NCBI Taxonomy" id="980254"/>
    <lineage>
        <taxon>Bacteria</taxon>
        <taxon>Pseudomonadati</taxon>
        <taxon>Planctomycetota</taxon>
        <taxon>Planctomycetia</taxon>
        <taxon>Pirellulales</taxon>
        <taxon>Pirellulaceae</taxon>
        <taxon>Roseimaritima</taxon>
    </lineage>
</organism>
<keyword evidence="3" id="KW-1185">Reference proteome</keyword>
<dbReference type="Gene3D" id="2.60.120.10">
    <property type="entry name" value="Jelly Rolls"/>
    <property type="match status" value="1"/>
</dbReference>
<sequence length="111" mass="11853">MAIHHASPGEVISIRPLKEQVADTKTSTLLQTDHMKVLRLVLPAGKKIAEHQAPSDITVQCLEGRIQFTSGGNPQELVAGDLLFLTAAAPHALEALEDSSVLVTILLPEKA</sequence>
<gene>
    <name evidence="2" type="ORF">UC8_15570</name>
</gene>
<dbReference type="PANTHER" id="PTHR37694">
    <property type="entry name" value="SLR8022 PROTEIN"/>
    <property type="match status" value="1"/>
</dbReference>
<evidence type="ECO:0000259" key="1">
    <source>
        <dbReference type="Pfam" id="PF07883"/>
    </source>
</evidence>
<dbReference type="RefSeq" id="WP_068133051.1">
    <property type="nucleotide sequence ID" value="NZ_CP042914.1"/>
</dbReference>
<accession>A0A5B9QNT4</accession>
<dbReference type="InterPro" id="IPR014710">
    <property type="entry name" value="RmlC-like_jellyroll"/>
</dbReference>
<proteinExistence type="predicted"/>
<dbReference type="AlphaFoldDB" id="A0A5B9QNT4"/>
<dbReference type="EMBL" id="CP042914">
    <property type="protein sequence ID" value="QEG39562.1"/>
    <property type="molecule type" value="Genomic_DNA"/>
</dbReference>
<evidence type="ECO:0000313" key="3">
    <source>
        <dbReference type="Proteomes" id="UP000325286"/>
    </source>
</evidence>